<sequence length="20" mass="2436">MWLLDTNVLIECNKLETRPF</sequence>
<proteinExistence type="predicted"/>
<gene>
    <name evidence="1" type="ORF">LCGC14_2312410</name>
</gene>
<protein>
    <submittedName>
        <fullName evidence="1">Uncharacterized protein</fullName>
    </submittedName>
</protein>
<organism evidence="1">
    <name type="scientific">marine sediment metagenome</name>
    <dbReference type="NCBI Taxonomy" id="412755"/>
    <lineage>
        <taxon>unclassified sequences</taxon>
        <taxon>metagenomes</taxon>
        <taxon>ecological metagenomes</taxon>
    </lineage>
</organism>
<reference evidence="1" key="1">
    <citation type="journal article" date="2015" name="Nature">
        <title>Complex archaea that bridge the gap between prokaryotes and eukaryotes.</title>
        <authorList>
            <person name="Spang A."/>
            <person name="Saw J.H."/>
            <person name="Jorgensen S.L."/>
            <person name="Zaremba-Niedzwiedzka K."/>
            <person name="Martijn J."/>
            <person name="Lind A.E."/>
            <person name="van Eijk R."/>
            <person name="Schleper C."/>
            <person name="Guy L."/>
            <person name="Ettema T.J."/>
        </authorList>
    </citation>
    <scope>NUCLEOTIDE SEQUENCE</scope>
</reference>
<dbReference type="EMBL" id="LAZR01032848">
    <property type="protein sequence ID" value="KKL49750.1"/>
    <property type="molecule type" value="Genomic_DNA"/>
</dbReference>
<evidence type="ECO:0000313" key="1">
    <source>
        <dbReference type="EMBL" id="KKL49750.1"/>
    </source>
</evidence>
<dbReference type="AlphaFoldDB" id="A0A0F9EXQ6"/>
<comment type="caution">
    <text evidence="1">The sequence shown here is derived from an EMBL/GenBank/DDBJ whole genome shotgun (WGS) entry which is preliminary data.</text>
</comment>
<accession>A0A0F9EXQ6</accession>
<feature type="non-terminal residue" evidence="1">
    <location>
        <position position="20"/>
    </location>
</feature>
<name>A0A0F9EXQ6_9ZZZZ</name>